<keyword evidence="2" id="KW-1185">Reference proteome</keyword>
<evidence type="ECO:0000313" key="1">
    <source>
        <dbReference type="EMBL" id="KAI4319060.1"/>
    </source>
</evidence>
<organism evidence="1 2">
    <name type="scientific">Melastoma candidum</name>
    <dbReference type="NCBI Taxonomy" id="119954"/>
    <lineage>
        <taxon>Eukaryota</taxon>
        <taxon>Viridiplantae</taxon>
        <taxon>Streptophyta</taxon>
        <taxon>Embryophyta</taxon>
        <taxon>Tracheophyta</taxon>
        <taxon>Spermatophyta</taxon>
        <taxon>Magnoliopsida</taxon>
        <taxon>eudicotyledons</taxon>
        <taxon>Gunneridae</taxon>
        <taxon>Pentapetalae</taxon>
        <taxon>rosids</taxon>
        <taxon>malvids</taxon>
        <taxon>Myrtales</taxon>
        <taxon>Melastomataceae</taxon>
        <taxon>Melastomatoideae</taxon>
        <taxon>Melastomateae</taxon>
        <taxon>Melastoma</taxon>
    </lineage>
</organism>
<comment type="caution">
    <text evidence="1">The sequence shown here is derived from an EMBL/GenBank/DDBJ whole genome shotgun (WGS) entry which is preliminary data.</text>
</comment>
<gene>
    <name evidence="1" type="ORF">MLD38_032708</name>
</gene>
<name>A0ACB9M4K7_9MYRT</name>
<accession>A0ACB9M4K7</accession>
<dbReference type="EMBL" id="CM042889">
    <property type="protein sequence ID" value="KAI4319060.1"/>
    <property type="molecule type" value="Genomic_DNA"/>
</dbReference>
<sequence length="620" mass="70065">MAAVMNRTRAILSSVRLANTALSSLNRSSPSLSRCEPRSHSLPLHGRRSGFSLGTAGFSTEPEAFLRALATKDWSKELQNASLKLSHETAVYVLRKLDDDPVKADAFFGWACGQDGFSPSSSLFSLLLRILGNRATIKEFWVALRKMKEQGFYLDEETFLTIFGIFKKNKMASDAVALRHFYERMILENGRNEVVRNLVEVILRKEWCDDVEGELAGLKVEFSENLVSRVLKELRNYPARAVGFFHWVGKSGGFTHNAVLYNAVARVLARDDSTSEFWSIVGEMRSSGHEMDVDTYIKVSRKFQNIKMMEDAVKLYEFMMDGPFKPSVQDCSLLLRTLSASDMPDLELVHRVVRKYESTGNSLSKAVYDGIHRSLAAAGRFDEAEQVMMDMKNAGHEPDNITYSQLVFGLCKSMRLEEACNVVAKMEGLGCLPDIKTWTILIQGHCRAGEIDKALLLFTKMVETDLDVDADLLDVMIKGFLAQRKFEGAYHLCIQVVDKARVRPWQATLKHLIEGLLEARKLDEAMNLLRLMKKLNYPPHSGPFDQYIARFGSIHDADEFLKTLSMKQYPSPAAYQRLFQAFFKEGRHSEAKDLLYKCPHHVRKDSKISELFGSTGADAV</sequence>
<protein>
    <submittedName>
        <fullName evidence="1">Uncharacterized protein</fullName>
    </submittedName>
</protein>
<reference evidence="2" key="1">
    <citation type="journal article" date="2023" name="Front. Plant Sci.">
        <title>Chromosomal-level genome assembly of Melastoma candidum provides insights into trichome evolution.</title>
        <authorList>
            <person name="Zhong Y."/>
            <person name="Wu W."/>
            <person name="Sun C."/>
            <person name="Zou P."/>
            <person name="Liu Y."/>
            <person name="Dai S."/>
            <person name="Zhou R."/>
        </authorList>
    </citation>
    <scope>NUCLEOTIDE SEQUENCE [LARGE SCALE GENOMIC DNA]</scope>
</reference>
<proteinExistence type="predicted"/>
<dbReference type="Proteomes" id="UP001057402">
    <property type="component" value="Chromosome 10"/>
</dbReference>
<evidence type="ECO:0000313" key="2">
    <source>
        <dbReference type="Proteomes" id="UP001057402"/>
    </source>
</evidence>